<dbReference type="Proteomes" id="UP000219182">
    <property type="component" value="Unassembled WGS sequence"/>
</dbReference>
<evidence type="ECO:0000313" key="1">
    <source>
        <dbReference type="EMBL" id="PDQ19676.1"/>
    </source>
</evidence>
<dbReference type="AlphaFoldDB" id="A0A2A6FDB9"/>
<keyword evidence="2" id="KW-1185">Reference proteome</keyword>
<protein>
    <submittedName>
        <fullName evidence="1">Uncharacterized protein</fullName>
    </submittedName>
</protein>
<reference evidence="1 2" key="1">
    <citation type="submission" date="2017-09" db="EMBL/GenBank/DDBJ databases">
        <title>Mesorhizobum sanjuanii sp. nov. isolated from nodules of Lotus tenuis in saline-alkaline lowlands of Flooding Pampa.</title>
        <authorList>
            <person name="Sannazzaro A.I."/>
            <person name="Torres Tejerizo G.A."/>
            <person name="Fontana F."/>
            <person name="Cumpa Velazquez L.M."/>
            <person name="Hansen L."/>
            <person name="Pistorio M."/>
            <person name="Estrella M.J."/>
        </authorList>
    </citation>
    <scope>NUCLEOTIDE SEQUENCE [LARGE SCALE GENOMIC DNA]</scope>
    <source>
        <strain evidence="1 2">BSA136</strain>
    </source>
</reference>
<proteinExistence type="predicted"/>
<accession>A0A2A6FDB9</accession>
<evidence type="ECO:0000313" key="2">
    <source>
        <dbReference type="Proteomes" id="UP000219182"/>
    </source>
</evidence>
<dbReference type="EMBL" id="NWQG01000114">
    <property type="protein sequence ID" value="PDQ19676.1"/>
    <property type="molecule type" value="Genomic_DNA"/>
</dbReference>
<gene>
    <name evidence="1" type="ORF">CN311_18200</name>
</gene>
<organism evidence="1 2">
    <name type="scientific">Mesorhizobium sanjuanii</name>
    <dbReference type="NCBI Taxonomy" id="2037900"/>
    <lineage>
        <taxon>Bacteria</taxon>
        <taxon>Pseudomonadati</taxon>
        <taxon>Pseudomonadota</taxon>
        <taxon>Alphaproteobacteria</taxon>
        <taxon>Hyphomicrobiales</taxon>
        <taxon>Phyllobacteriaceae</taxon>
        <taxon>Mesorhizobium</taxon>
    </lineage>
</organism>
<sequence length="60" mass="6224">MIMLQAASPLPGAGENLLHLSGASASVRLHQPRSCGVVLLGYSPKLSGSRGLFGRLHLSN</sequence>
<name>A0A2A6FDB9_9HYPH</name>
<comment type="caution">
    <text evidence="1">The sequence shown here is derived from an EMBL/GenBank/DDBJ whole genome shotgun (WGS) entry which is preliminary data.</text>
</comment>